<dbReference type="SUPFAM" id="SSF53067">
    <property type="entry name" value="Actin-like ATPase domain"/>
    <property type="match status" value="2"/>
</dbReference>
<protein>
    <submittedName>
        <fullName evidence="8">Hsp70 family protein</fullName>
    </submittedName>
</protein>
<evidence type="ECO:0000256" key="7">
    <source>
        <dbReference type="RuleBase" id="RU003322"/>
    </source>
</evidence>
<evidence type="ECO:0000256" key="1">
    <source>
        <dbReference type="ARBA" id="ARBA00007381"/>
    </source>
</evidence>
<keyword evidence="5" id="KW-0346">Stress response</keyword>
<accession>A0ABV9RHM4</accession>
<dbReference type="PROSITE" id="PS00329">
    <property type="entry name" value="HSP70_2"/>
    <property type="match status" value="1"/>
</dbReference>
<dbReference type="RefSeq" id="WP_274192328.1">
    <property type="nucleotide sequence ID" value="NZ_BAABHN010000024.1"/>
</dbReference>
<dbReference type="Proteomes" id="UP001595909">
    <property type="component" value="Unassembled WGS sequence"/>
</dbReference>
<dbReference type="SUPFAM" id="SSF100920">
    <property type="entry name" value="Heat shock protein 70kD (HSP70), peptide-binding domain"/>
    <property type="match status" value="1"/>
</dbReference>
<comment type="similarity">
    <text evidence="1 7">Belongs to the heat shock protein 70 family.</text>
</comment>
<dbReference type="InterPro" id="IPR043129">
    <property type="entry name" value="ATPase_NBD"/>
</dbReference>
<keyword evidence="4 7" id="KW-0067">ATP-binding</keyword>
<evidence type="ECO:0000313" key="8">
    <source>
        <dbReference type="EMBL" id="MFC4833258.1"/>
    </source>
</evidence>
<comment type="caution">
    <text evidence="8">The sequence shown here is derived from an EMBL/GenBank/DDBJ whole genome shotgun (WGS) entry which is preliminary data.</text>
</comment>
<evidence type="ECO:0000256" key="5">
    <source>
        <dbReference type="ARBA" id="ARBA00023016"/>
    </source>
</evidence>
<dbReference type="PROSITE" id="PS00297">
    <property type="entry name" value="HSP70_1"/>
    <property type="match status" value="1"/>
</dbReference>
<gene>
    <name evidence="8" type="ORF">ACFPEL_12670</name>
</gene>
<keyword evidence="6" id="KW-0143">Chaperone</keyword>
<keyword evidence="9" id="KW-1185">Reference proteome</keyword>
<dbReference type="Pfam" id="PF00012">
    <property type="entry name" value="HSP70"/>
    <property type="match status" value="2"/>
</dbReference>
<proteinExistence type="inferred from homology"/>
<dbReference type="Gene3D" id="3.30.420.40">
    <property type="match status" value="2"/>
</dbReference>
<sequence length="709" mass="77495">MTSIGIDLGTTNSLVALYDPAATSAIVIPVSGARATPSVVAVRQKEDKDELLVGRPALNWAKADPQNTIVSVKRLMGRDLADDVVAQTIDRRAYEIVHGSDDDPRAHVVMAGTRFTPAAISGMILQRLRHGAEDRLKQDITHAVITVPAYFSTAQRTATREAGEQAGLTVKRIIDEPTAAAIAFGVELREGDRRRVLVFDLGGGTFDISVLNATRDAEGHNHFQVLDFVGDNWLGGDDFDDLIVEKINAYVRDRTGLDPSGSAEYRFHAKRAAEEAKRELSEADSADIVIPAAFRASGSTYDVEMTLERGEFDEMIAPLVDKTLSLVRSALERQGLSPDDISDVLLVGGSTLIPKVYSAVENYFGKAKVRKHVDPMECVAIGAGILAGTLSGFECAACGTVNDDSRDTCVNAQCGADLSTARSIGDTHVYDVTGMALGVRAVRGSQSDAFVPIIPRGTPYPTSEPIRHTFEATDGRVIRVPVFEGDDPMASRNHEQGVIEYELPEKIDIHTRVTVSFHFDMNRVLHVTIGVPGTSLEYRKELRFDVARSGKPAPAVKEEEEVTHREDLIYAEETTRRFLRTYEQFLDATQTMKINADLERAQNALVFSDPAECRRMISVLESDIFATGLASQLYLAERAAERASPADAEQINQAIARLQKEYLGGRRDAAVDEAQVLKVMTAKIWQQHQVGAIEDAEDFNGLLRIVEGS</sequence>
<dbReference type="InterPro" id="IPR018181">
    <property type="entry name" value="Heat_shock_70_CS"/>
</dbReference>
<keyword evidence="3 7" id="KW-0547">Nucleotide-binding</keyword>
<evidence type="ECO:0000256" key="2">
    <source>
        <dbReference type="ARBA" id="ARBA00022553"/>
    </source>
</evidence>
<dbReference type="Gene3D" id="2.60.34.10">
    <property type="entry name" value="Substrate Binding Domain Of DNAk, Chain A, domain 1"/>
    <property type="match status" value="1"/>
</dbReference>
<dbReference type="EMBL" id="JBHSIM010000024">
    <property type="protein sequence ID" value="MFC4833258.1"/>
    <property type="molecule type" value="Genomic_DNA"/>
</dbReference>
<dbReference type="Gene3D" id="3.90.640.10">
    <property type="entry name" value="Actin, Chain A, domain 4"/>
    <property type="match status" value="1"/>
</dbReference>
<keyword evidence="2" id="KW-0597">Phosphoprotein</keyword>
<evidence type="ECO:0000256" key="6">
    <source>
        <dbReference type="ARBA" id="ARBA00023186"/>
    </source>
</evidence>
<dbReference type="InterPro" id="IPR013126">
    <property type="entry name" value="Hsp_70_fam"/>
</dbReference>
<organism evidence="8 9">
    <name type="scientific">Actinomycetospora chibensis</name>
    <dbReference type="NCBI Taxonomy" id="663606"/>
    <lineage>
        <taxon>Bacteria</taxon>
        <taxon>Bacillati</taxon>
        <taxon>Actinomycetota</taxon>
        <taxon>Actinomycetes</taxon>
        <taxon>Pseudonocardiales</taxon>
        <taxon>Pseudonocardiaceae</taxon>
        <taxon>Actinomycetospora</taxon>
    </lineage>
</organism>
<name>A0ABV9RHM4_9PSEU</name>
<dbReference type="PRINTS" id="PR00301">
    <property type="entry name" value="HEATSHOCK70"/>
</dbReference>
<reference evidence="9" key="1">
    <citation type="journal article" date="2019" name="Int. J. Syst. Evol. Microbiol.">
        <title>The Global Catalogue of Microorganisms (GCM) 10K type strain sequencing project: providing services to taxonomists for standard genome sequencing and annotation.</title>
        <authorList>
            <consortium name="The Broad Institute Genomics Platform"/>
            <consortium name="The Broad Institute Genome Sequencing Center for Infectious Disease"/>
            <person name="Wu L."/>
            <person name="Ma J."/>
        </authorList>
    </citation>
    <scope>NUCLEOTIDE SEQUENCE [LARGE SCALE GENOMIC DNA]</scope>
    <source>
        <strain evidence="9">CCUG 50347</strain>
    </source>
</reference>
<evidence type="ECO:0000256" key="3">
    <source>
        <dbReference type="ARBA" id="ARBA00022741"/>
    </source>
</evidence>
<dbReference type="PANTHER" id="PTHR19375">
    <property type="entry name" value="HEAT SHOCK PROTEIN 70KDA"/>
    <property type="match status" value="1"/>
</dbReference>
<dbReference type="InterPro" id="IPR029047">
    <property type="entry name" value="HSP70_peptide-bd_sf"/>
</dbReference>
<evidence type="ECO:0000313" key="9">
    <source>
        <dbReference type="Proteomes" id="UP001595909"/>
    </source>
</evidence>
<evidence type="ECO:0000256" key="4">
    <source>
        <dbReference type="ARBA" id="ARBA00022840"/>
    </source>
</evidence>